<keyword evidence="4" id="KW-1185">Reference proteome</keyword>
<reference evidence="2 3" key="1">
    <citation type="journal article" date="2010" name="Nature">
        <title>Genome sequence of the palaeopolyploid soybean.</title>
        <authorList>
            <person name="Schmutz J."/>
            <person name="Cannon S.B."/>
            <person name="Schlueter J."/>
            <person name="Ma J."/>
            <person name="Mitros T."/>
            <person name="Nelson W."/>
            <person name="Hyten D.L."/>
            <person name="Song Q."/>
            <person name="Thelen J.J."/>
            <person name="Cheng J."/>
            <person name="Xu D."/>
            <person name="Hellsten U."/>
            <person name="May G.D."/>
            <person name="Yu Y."/>
            <person name="Sakurai T."/>
            <person name="Umezawa T."/>
            <person name="Bhattacharyya M.K."/>
            <person name="Sandhu D."/>
            <person name="Valliyodan B."/>
            <person name="Lindquist E."/>
            <person name="Peto M."/>
            <person name="Grant D."/>
            <person name="Shu S."/>
            <person name="Goodstein D."/>
            <person name="Barry K."/>
            <person name="Futrell-Griggs M."/>
            <person name="Abernathy B."/>
            <person name="Du J."/>
            <person name="Tian Z."/>
            <person name="Zhu L."/>
            <person name="Gill N."/>
            <person name="Joshi T."/>
            <person name="Libault M."/>
            <person name="Sethuraman A."/>
            <person name="Zhang X.-C."/>
            <person name="Shinozaki K."/>
            <person name="Nguyen H.T."/>
            <person name="Wing R.A."/>
            <person name="Cregan P."/>
            <person name="Specht J."/>
            <person name="Grimwood J."/>
            <person name="Rokhsar D."/>
            <person name="Stacey G."/>
            <person name="Shoemaker R.C."/>
            <person name="Jackson S.A."/>
        </authorList>
    </citation>
    <scope>NUCLEOTIDE SEQUENCE [LARGE SCALE GENOMIC DNA]</scope>
    <source>
        <strain evidence="3">cv. Williams 82</strain>
        <tissue evidence="2">Callus</tissue>
    </source>
</reference>
<keyword evidence="1" id="KW-0732">Signal</keyword>
<accession>A0A0R0GLM2</accession>
<feature type="signal peptide" evidence="1">
    <location>
        <begin position="1"/>
        <end position="18"/>
    </location>
</feature>
<gene>
    <name evidence="2" type="ORF">GLYMA_14G179400</name>
</gene>
<dbReference type="Proteomes" id="UP000008827">
    <property type="component" value="Chromosome 14"/>
</dbReference>
<organism evidence="2">
    <name type="scientific">Glycine max</name>
    <name type="common">Soybean</name>
    <name type="synonym">Glycine hispida</name>
    <dbReference type="NCBI Taxonomy" id="3847"/>
    <lineage>
        <taxon>Eukaryota</taxon>
        <taxon>Viridiplantae</taxon>
        <taxon>Streptophyta</taxon>
        <taxon>Embryophyta</taxon>
        <taxon>Tracheophyta</taxon>
        <taxon>Spermatophyta</taxon>
        <taxon>Magnoliopsida</taxon>
        <taxon>eudicotyledons</taxon>
        <taxon>Gunneridae</taxon>
        <taxon>Pentapetalae</taxon>
        <taxon>rosids</taxon>
        <taxon>fabids</taxon>
        <taxon>Fabales</taxon>
        <taxon>Fabaceae</taxon>
        <taxon>Papilionoideae</taxon>
        <taxon>50 kb inversion clade</taxon>
        <taxon>NPAAA clade</taxon>
        <taxon>indigoferoid/millettioid clade</taxon>
        <taxon>Phaseoleae</taxon>
        <taxon>Glycine</taxon>
        <taxon>Glycine subgen. Soja</taxon>
    </lineage>
</organism>
<dbReference type="EnsemblPlants" id="KRH16818">
    <property type="protein sequence ID" value="KRH16818"/>
    <property type="gene ID" value="GLYMA_14G179400"/>
</dbReference>
<reference evidence="3" key="2">
    <citation type="submission" date="2018-02" db="UniProtKB">
        <authorList>
            <consortium name="EnsemblPlants"/>
        </authorList>
    </citation>
    <scope>IDENTIFICATION</scope>
    <source>
        <strain evidence="3">Williams 82</strain>
    </source>
</reference>
<name>A0A0R0GLM2_SOYBN</name>
<sequence>MGSKALALSFCLSICCLSKWSEVKPQMGLLATGPLTIGHFPFSFHVPVTQIASVRTKRIRRALCREH</sequence>
<dbReference type="Gramene" id="KRH16818">
    <property type="protein sequence ID" value="KRH16818"/>
    <property type="gene ID" value="GLYMA_14G179400"/>
</dbReference>
<reference evidence="2" key="3">
    <citation type="submission" date="2018-07" db="EMBL/GenBank/DDBJ databases">
        <title>WGS assembly of Glycine max.</title>
        <authorList>
            <person name="Schmutz J."/>
            <person name="Cannon S."/>
            <person name="Schlueter J."/>
            <person name="Ma J."/>
            <person name="Mitros T."/>
            <person name="Nelson W."/>
            <person name="Hyten D."/>
            <person name="Song Q."/>
            <person name="Thelen J."/>
            <person name="Cheng J."/>
            <person name="Xu D."/>
            <person name="Hellsten U."/>
            <person name="May G."/>
            <person name="Yu Y."/>
            <person name="Sakurai T."/>
            <person name="Umezawa T."/>
            <person name="Bhattacharyya M."/>
            <person name="Sandhu D."/>
            <person name="Valliyodan B."/>
            <person name="Lindquist E."/>
            <person name="Peto M."/>
            <person name="Grant D."/>
            <person name="Shu S."/>
            <person name="Goodstein D."/>
            <person name="Barry K."/>
            <person name="Futrell-Griggs M."/>
            <person name="Abernathy B."/>
            <person name="Du J."/>
            <person name="Tian Z."/>
            <person name="Zhu L."/>
            <person name="Gill N."/>
            <person name="Joshi T."/>
            <person name="Libault M."/>
            <person name="Sethuraman A."/>
            <person name="Zhang X."/>
            <person name="Shinozaki K."/>
            <person name="Nguyen H."/>
            <person name="Wing R."/>
            <person name="Cregan P."/>
            <person name="Specht J."/>
            <person name="Grimwood J."/>
            <person name="Rokhsar D."/>
            <person name="Stacey G."/>
            <person name="Shoemaker R."/>
            <person name="Jackson S."/>
        </authorList>
    </citation>
    <scope>NUCLEOTIDE SEQUENCE</scope>
    <source>
        <tissue evidence="2">Callus</tissue>
    </source>
</reference>
<evidence type="ECO:0000313" key="3">
    <source>
        <dbReference type="EnsemblPlants" id="KRH16818"/>
    </source>
</evidence>
<evidence type="ECO:0000256" key="1">
    <source>
        <dbReference type="SAM" id="SignalP"/>
    </source>
</evidence>
<dbReference type="AlphaFoldDB" id="A0A0R0GLM2"/>
<evidence type="ECO:0000313" key="2">
    <source>
        <dbReference type="EMBL" id="KRH16818.1"/>
    </source>
</evidence>
<dbReference type="InParanoid" id="A0A0R0GLM2"/>
<evidence type="ECO:0000313" key="4">
    <source>
        <dbReference type="Proteomes" id="UP000008827"/>
    </source>
</evidence>
<dbReference type="EMBL" id="CM000847">
    <property type="protein sequence ID" value="KRH16818.1"/>
    <property type="molecule type" value="Genomic_DNA"/>
</dbReference>
<protein>
    <recommendedName>
        <fullName evidence="5">Secreted protein</fullName>
    </recommendedName>
</protein>
<proteinExistence type="predicted"/>
<evidence type="ECO:0008006" key="5">
    <source>
        <dbReference type="Google" id="ProtNLM"/>
    </source>
</evidence>
<feature type="chain" id="PRO_5014521388" description="Secreted protein" evidence="1">
    <location>
        <begin position="19"/>
        <end position="67"/>
    </location>
</feature>